<proteinExistence type="predicted"/>
<keyword evidence="3" id="KW-1185">Reference proteome</keyword>
<name>A0A8H3ICE4_9LECA</name>
<feature type="compositionally biased region" description="Acidic residues" evidence="1">
    <location>
        <begin position="311"/>
        <end position="321"/>
    </location>
</feature>
<evidence type="ECO:0000256" key="1">
    <source>
        <dbReference type="SAM" id="MobiDB-lite"/>
    </source>
</evidence>
<protein>
    <submittedName>
        <fullName evidence="2">Uncharacterized protein</fullName>
    </submittedName>
</protein>
<accession>A0A8H3ICE4</accession>
<feature type="region of interest" description="Disordered" evidence="1">
    <location>
        <begin position="302"/>
        <end position="321"/>
    </location>
</feature>
<comment type="caution">
    <text evidence="2">The sequence shown here is derived from an EMBL/GenBank/DDBJ whole genome shotgun (WGS) entry which is preliminary data.</text>
</comment>
<organism evidence="2 3">
    <name type="scientific">Heterodermia speciosa</name>
    <dbReference type="NCBI Taxonomy" id="116794"/>
    <lineage>
        <taxon>Eukaryota</taxon>
        <taxon>Fungi</taxon>
        <taxon>Dikarya</taxon>
        <taxon>Ascomycota</taxon>
        <taxon>Pezizomycotina</taxon>
        <taxon>Lecanoromycetes</taxon>
        <taxon>OSLEUM clade</taxon>
        <taxon>Lecanoromycetidae</taxon>
        <taxon>Caliciales</taxon>
        <taxon>Physciaceae</taxon>
        <taxon>Heterodermia</taxon>
    </lineage>
</organism>
<evidence type="ECO:0000313" key="2">
    <source>
        <dbReference type="EMBL" id="CAF9910955.1"/>
    </source>
</evidence>
<dbReference type="EMBL" id="CAJPDS010000009">
    <property type="protein sequence ID" value="CAF9910955.1"/>
    <property type="molecule type" value="Genomic_DNA"/>
</dbReference>
<evidence type="ECO:0000313" key="3">
    <source>
        <dbReference type="Proteomes" id="UP000664521"/>
    </source>
</evidence>
<sequence>MGHITLKTIKYQHPLRSTIPSATATKWLVPDAEYYALENDYAVVRGLSNIIRREIDEGNNDSPPTLTDGTVIPIYFSQLIAGQNRWEGYYDFATTGRMLWADVDDSKPEHKHEVQEAFKATVEISPDNDPHAAVWKEAMDILVEERGYKFFKKEDEEESKNHDAGIIESETYFMEQGELRPYLLNIILAHFKEPEKKQQIIEVVTDQVNHTAKRPLMILVGLVDSVQTPVRGEKKGWTVGYDIIKDILICKPFFSDKDHHPLAGSWYADVVEDGVSFSWSPKDFVEEFLKLDDTLKAKLENGEIKEKPATEPEDGDEQEPDLELSDTVFGFRLAVYTVTAKFVLKHWAGLVKSRPDVSEDEAADLLNELKDTKIKIKRTLRKIQIPAVAKAEKTDKKRCVCAVEEMEWELLENEDILRRAAIEAKEQGNEKIADNLAVLYEKLLELIKAFNEDPEKDV</sequence>
<dbReference type="Proteomes" id="UP000664521">
    <property type="component" value="Unassembled WGS sequence"/>
</dbReference>
<dbReference type="AlphaFoldDB" id="A0A8H3ICE4"/>
<gene>
    <name evidence="2" type="ORF">HETSPECPRED_010245</name>
</gene>
<dbReference type="OrthoDB" id="5368764at2759"/>
<reference evidence="2" key="1">
    <citation type="submission" date="2021-03" db="EMBL/GenBank/DDBJ databases">
        <authorList>
            <person name="Tagirdzhanova G."/>
        </authorList>
    </citation>
    <scope>NUCLEOTIDE SEQUENCE</scope>
</reference>